<dbReference type="InterPro" id="IPR027624">
    <property type="entry name" value="TOMM_cyclo_SagD"/>
</dbReference>
<name>A0A7W8E6V7_9BACT</name>
<dbReference type="PANTHER" id="PTHR37809">
    <property type="entry name" value="RIBOSOMAL PROTEIN S12 METHYLTHIOTRANSFERASE ACCESSORY FACTOR YCAO"/>
    <property type="match status" value="1"/>
</dbReference>
<dbReference type="GO" id="GO:0016740">
    <property type="term" value="F:transferase activity"/>
    <property type="evidence" value="ECO:0007669"/>
    <property type="project" value="UniProtKB-KW"/>
</dbReference>
<dbReference type="EMBL" id="JACHIP010000026">
    <property type="protein sequence ID" value="MBB5061066.1"/>
    <property type="molecule type" value="Genomic_DNA"/>
</dbReference>
<dbReference type="PANTHER" id="PTHR37809:SF1">
    <property type="entry name" value="RIBOSOMAL PROTEIN S12 METHYLTHIOTRANSFERASE ACCESSORY FACTOR YCAO"/>
    <property type="match status" value="1"/>
</dbReference>
<dbReference type="RefSeq" id="WP_184223744.1">
    <property type="nucleotide sequence ID" value="NZ_JACHIP010000026.1"/>
</dbReference>
<keyword evidence="2" id="KW-0689">Ribosomal protein</keyword>
<evidence type="ECO:0000313" key="3">
    <source>
        <dbReference type="Proteomes" id="UP000540989"/>
    </source>
</evidence>
<dbReference type="AlphaFoldDB" id="A0A7W8E6V7"/>
<dbReference type="InterPro" id="IPR003776">
    <property type="entry name" value="YcaO-like_dom"/>
</dbReference>
<dbReference type="Pfam" id="PF02624">
    <property type="entry name" value="YcaO"/>
    <property type="match status" value="1"/>
</dbReference>
<sequence>MNRFGRTASLELEDLVQPWGGLFSSSATHETSAIEPRYAIRVARSGDLGRLWGIDPFNRAVGEQPIVLSGSGVDLSSDATLIPALAEGVERYCATTYSEGQFVQATADELGVAALDLDSIPQCSDTELADPRCPLKRPCKTEQIRWIKGVCLLSGEITYVPAVLAYLYLKPTSPAERLCIQITTGCSAHRTYEQSLLGGLMELVERDAIGLTWLQKLPLPRVEFSEIPDRLVPYWQSYLQASKHLEYLFFDATTDMGVPTVYGLQRSLIDPQLATIVCCASASDPVDAVIKVMRDFASVRRYIRHAHAPPAAFGDFTELSHGAAFMARSEQMHAFDFLTNSGRTVRLDEMKTLPQSDDSSMTLRLLLERVRSKGMHVYAVDLTSDEALRCGLRAVRVIVPELQPFAFHYRARYLGHPRLYGAPRLMGLPSYREEELNHWPQPFA</sequence>
<dbReference type="PROSITE" id="PS51664">
    <property type="entry name" value="YCAO"/>
    <property type="match status" value="1"/>
</dbReference>
<feature type="domain" description="YcaO" evidence="1">
    <location>
        <begin position="70"/>
        <end position="444"/>
    </location>
</feature>
<gene>
    <name evidence="2" type="ORF">HDF16_005802</name>
</gene>
<comment type="caution">
    <text evidence="2">The sequence shown here is derived from an EMBL/GenBank/DDBJ whole genome shotgun (WGS) entry which is preliminary data.</text>
</comment>
<keyword evidence="3" id="KW-1185">Reference proteome</keyword>
<dbReference type="Gene3D" id="3.30.160.660">
    <property type="match status" value="1"/>
</dbReference>
<dbReference type="Gene3D" id="3.30.40.250">
    <property type="match status" value="1"/>
</dbReference>
<dbReference type="Proteomes" id="UP000540989">
    <property type="component" value="Unassembled WGS sequence"/>
</dbReference>
<accession>A0A7W8E6V7</accession>
<keyword evidence="2" id="KW-0808">Transferase</keyword>
<protein>
    <submittedName>
        <fullName evidence="2">Ribosomal protein S12 methylthiotransferase accessory factor</fullName>
    </submittedName>
</protein>
<organism evidence="2 3">
    <name type="scientific">Granulicella aggregans</name>
    <dbReference type="NCBI Taxonomy" id="474949"/>
    <lineage>
        <taxon>Bacteria</taxon>
        <taxon>Pseudomonadati</taxon>
        <taxon>Acidobacteriota</taxon>
        <taxon>Terriglobia</taxon>
        <taxon>Terriglobales</taxon>
        <taxon>Acidobacteriaceae</taxon>
        <taxon>Granulicella</taxon>
    </lineage>
</organism>
<evidence type="ECO:0000259" key="1">
    <source>
        <dbReference type="PROSITE" id="PS51664"/>
    </source>
</evidence>
<keyword evidence="2" id="KW-0687">Ribonucleoprotein</keyword>
<evidence type="ECO:0000313" key="2">
    <source>
        <dbReference type="EMBL" id="MBB5061066.1"/>
    </source>
</evidence>
<reference evidence="2 3" key="1">
    <citation type="submission" date="2020-08" db="EMBL/GenBank/DDBJ databases">
        <title>Genomic Encyclopedia of Type Strains, Phase IV (KMG-V): Genome sequencing to study the core and pangenomes of soil and plant-associated prokaryotes.</title>
        <authorList>
            <person name="Whitman W."/>
        </authorList>
    </citation>
    <scope>NUCLEOTIDE SEQUENCE [LARGE SCALE GENOMIC DNA]</scope>
    <source>
        <strain evidence="2 3">M8UP14</strain>
    </source>
</reference>
<dbReference type="NCBIfam" id="TIGR03604">
    <property type="entry name" value="TOMM_cyclo_SagD"/>
    <property type="match status" value="1"/>
</dbReference>
<proteinExistence type="predicted"/>
<dbReference type="GO" id="GO:0005840">
    <property type="term" value="C:ribosome"/>
    <property type="evidence" value="ECO:0007669"/>
    <property type="project" value="UniProtKB-KW"/>
</dbReference>
<dbReference type="Gene3D" id="3.30.1330.230">
    <property type="match status" value="1"/>
</dbReference>